<dbReference type="EMBL" id="CATNWA010001597">
    <property type="protein sequence ID" value="CAI9540663.1"/>
    <property type="molecule type" value="Genomic_DNA"/>
</dbReference>
<protein>
    <submittedName>
        <fullName evidence="1">Uncharacterized protein</fullName>
    </submittedName>
</protein>
<proteinExistence type="predicted"/>
<evidence type="ECO:0000313" key="1">
    <source>
        <dbReference type="EMBL" id="CAI9540663.1"/>
    </source>
</evidence>
<dbReference type="Proteomes" id="UP001162483">
    <property type="component" value="Unassembled WGS sequence"/>
</dbReference>
<reference evidence="1" key="1">
    <citation type="submission" date="2023-05" db="EMBL/GenBank/DDBJ databases">
        <authorList>
            <person name="Stuckert A."/>
        </authorList>
    </citation>
    <scope>NUCLEOTIDE SEQUENCE</scope>
</reference>
<comment type="caution">
    <text evidence="1">The sequence shown here is derived from an EMBL/GenBank/DDBJ whole genome shotgun (WGS) entry which is preliminary data.</text>
</comment>
<organism evidence="1 2">
    <name type="scientific">Staurois parvus</name>
    <dbReference type="NCBI Taxonomy" id="386267"/>
    <lineage>
        <taxon>Eukaryota</taxon>
        <taxon>Metazoa</taxon>
        <taxon>Chordata</taxon>
        <taxon>Craniata</taxon>
        <taxon>Vertebrata</taxon>
        <taxon>Euteleostomi</taxon>
        <taxon>Amphibia</taxon>
        <taxon>Batrachia</taxon>
        <taxon>Anura</taxon>
        <taxon>Neobatrachia</taxon>
        <taxon>Ranoidea</taxon>
        <taxon>Ranidae</taxon>
        <taxon>Staurois</taxon>
    </lineage>
</organism>
<gene>
    <name evidence="1" type="ORF">SPARVUS_LOCUS1791849</name>
</gene>
<sequence length="54" mass="6571">MTVIGMYRRGVWRYDSDRYVQERSVGGMTVIGMYRRGVWRYDSDRYVQERSVEV</sequence>
<dbReference type="InterPro" id="IPR024447">
    <property type="entry name" value="YXWGXW_rpt"/>
</dbReference>
<name>A0ABN9AX87_9NEOB</name>
<accession>A0ABN9AX87</accession>
<keyword evidence="2" id="KW-1185">Reference proteome</keyword>
<evidence type="ECO:0000313" key="2">
    <source>
        <dbReference type="Proteomes" id="UP001162483"/>
    </source>
</evidence>
<dbReference type="Pfam" id="PF12779">
    <property type="entry name" value="WXXGXW"/>
    <property type="match status" value="2"/>
</dbReference>